<feature type="compositionally biased region" description="Basic residues" evidence="1">
    <location>
        <begin position="1"/>
        <end position="16"/>
    </location>
</feature>
<feature type="region of interest" description="Disordered" evidence="1">
    <location>
        <begin position="1"/>
        <end position="186"/>
    </location>
</feature>
<comment type="caution">
    <text evidence="2">The sequence shown here is derived from an EMBL/GenBank/DDBJ whole genome shotgun (WGS) entry which is preliminary data.</text>
</comment>
<feature type="compositionally biased region" description="Low complexity" evidence="1">
    <location>
        <begin position="20"/>
        <end position="29"/>
    </location>
</feature>
<evidence type="ECO:0000256" key="1">
    <source>
        <dbReference type="SAM" id="MobiDB-lite"/>
    </source>
</evidence>
<gene>
    <name evidence="2" type="ORF">SDC9_149107</name>
</gene>
<evidence type="ECO:0000313" key="2">
    <source>
        <dbReference type="EMBL" id="MPN01894.1"/>
    </source>
</evidence>
<feature type="compositionally biased region" description="Basic and acidic residues" evidence="1">
    <location>
        <begin position="160"/>
        <end position="180"/>
    </location>
</feature>
<protein>
    <submittedName>
        <fullName evidence="2">Uncharacterized protein</fullName>
    </submittedName>
</protein>
<reference evidence="2" key="1">
    <citation type="submission" date="2019-08" db="EMBL/GenBank/DDBJ databases">
        <authorList>
            <person name="Kucharzyk K."/>
            <person name="Murdoch R.W."/>
            <person name="Higgins S."/>
            <person name="Loffler F."/>
        </authorList>
    </citation>
    <scope>NUCLEOTIDE SEQUENCE</scope>
</reference>
<proteinExistence type="predicted"/>
<sequence>MEAAGRRARRDQHPRGRPGGLRPDGAAADRPGRVDVSGRQLRAACAAGTAPASGTRHRPDHRGHPETEGASALGLALPRRGGPRSRTAPVGDDLARRDPRSRPGAQHRDCCRRRVRGPARGASGAVRDGTPDPAASPRRATVRHGSGAAHPRGAPSARGTRRDRGDRPDSRLPGDVRSQDSGRSGQ</sequence>
<accession>A0A645EMK8</accession>
<feature type="compositionally biased region" description="Basic and acidic residues" evidence="1">
    <location>
        <begin position="93"/>
        <end position="109"/>
    </location>
</feature>
<dbReference type="EMBL" id="VSSQ01047869">
    <property type="protein sequence ID" value="MPN01894.1"/>
    <property type="molecule type" value="Genomic_DNA"/>
</dbReference>
<name>A0A645EMK8_9ZZZZ</name>
<dbReference type="AlphaFoldDB" id="A0A645EMK8"/>
<organism evidence="2">
    <name type="scientific">bioreactor metagenome</name>
    <dbReference type="NCBI Taxonomy" id="1076179"/>
    <lineage>
        <taxon>unclassified sequences</taxon>
        <taxon>metagenomes</taxon>
        <taxon>ecological metagenomes</taxon>
    </lineage>
</organism>
<feature type="compositionally biased region" description="Low complexity" evidence="1">
    <location>
        <begin position="43"/>
        <end position="52"/>
    </location>
</feature>